<dbReference type="Pfam" id="PF12854">
    <property type="entry name" value="PPR_1"/>
    <property type="match status" value="1"/>
</dbReference>
<organism evidence="4 5">
    <name type="scientific">Musa troglodytarum</name>
    <name type="common">fe'i banana</name>
    <dbReference type="NCBI Taxonomy" id="320322"/>
    <lineage>
        <taxon>Eukaryota</taxon>
        <taxon>Viridiplantae</taxon>
        <taxon>Streptophyta</taxon>
        <taxon>Embryophyta</taxon>
        <taxon>Tracheophyta</taxon>
        <taxon>Spermatophyta</taxon>
        <taxon>Magnoliopsida</taxon>
        <taxon>Liliopsida</taxon>
        <taxon>Zingiberales</taxon>
        <taxon>Musaceae</taxon>
        <taxon>Musa</taxon>
    </lineage>
</organism>
<evidence type="ECO:0000313" key="5">
    <source>
        <dbReference type="Proteomes" id="UP001055439"/>
    </source>
</evidence>
<dbReference type="GO" id="GO:0003723">
    <property type="term" value="F:RNA binding"/>
    <property type="evidence" value="ECO:0007669"/>
    <property type="project" value="InterPro"/>
</dbReference>
<gene>
    <name evidence="4" type="ORF">MUK42_26645</name>
</gene>
<feature type="repeat" description="PPR" evidence="2">
    <location>
        <begin position="302"/>
        <end position="336"/>
    </location>
</feature>
<dbReference type="Gene3D" id="1.25.40.10">
    <property type="entry name" value="Tetratricopeptide repeat domain"/>
    <property type="match status" value="3"/>
</dbReference>
<sequence>MKPPSPLSPPRFRLSWIGCSGLKQARQIHAHLISLGLVCYTYVASRVLALYALHDMALAHQLFARIPQPTIFHWNTMIRGFSITARPHRGLAVYVGMRRHGVFPNMHTFPFTIKSCTGVPVLSQVHGQVFKFGFDLDVFVTSSLVKRYSDLGAVELASKVFDESSHRNVVCWTCLITGYCSHGLVDKARSLFDHMPERNGASWSAMITGYVQNERHKEAIELFHELRECSAAELNDALLVSALSACASLGALEEGRWIQSHIDAKGSMHYGLELGTALVDFYAKCGFVDSAREVFDKMPRKDVTAWSAMIMGLALNGHSRRAISAFSEMLKQDVAPNAITFIGVLAACNHGGLVDEGRAHFESMVSAYGVRPTIEHYGCIVDLLSRAGHTAEAEGLIESMPMEPDGVIWGALLNGCRIHGHFKRGERAGRRVIELEPAHFGRYVGLANVYASMKRWDGVAELRRAMRKRQVTTTPGWSSIGHLDDKTHRQKETHR</sequence>
<dbReference type="AlphaFoldDB" id="A0A9E7F5N6"/>
<dbReference type="InterPro" id="IPR046960">
    <property type="entry name" value="PPR_At4g14850-like_plant"/>
</dbReference>
<dbReference type="InterPro" id="IPR046848">
    <property type="entry name" value="E_motif"/>
</dbReference>
<dbReference type="Pfam" id="PF20431">
    <property type="entry name" value="E_motif"/>
    <property type="match status" value="1"/>
</dbReference>
<dbReference type="PROSITE" id="PS51375">
    <property type="entry name" value="PPR"/>
    <property type="match status" value="3"/>
</dbReference>
<evidence type="ECO:0000256" key="1">
    <source>
        <dbReference type="ARBA" id="ARBA00022737"/>
    </source>
</evidence>
<reference evidence="4" key="1">
    <citation type="submission" date="2022-05" db="EMBL/GenBank/DDBJ databases">
        <title>The Musa troglodytarum L. genome provides insights into the mechanism of non-climacteric behaviour and enrichment of carotenoids.</title>
        <authorList>
            <person name="Wang J."/>
        </authorList>
    </citation>
    <scope>NUCLEOTIDE SEQUENCE</scope>
    <source>
        <tissue evidence="4">Leaf</tissue>
    </source>
</reference>
<dbReference type="PANTHER" id="PTHR47926">
    <property type="entry name" value="PENTATRICOPEPTIDE REPEAT-CONTAINING PROTEIN"/>
    <property type="match status" value="1"/>
</dbReference>
<dbReference type="OrthoDB" id="1675999at2759"/>
<dbReference type="InterPro" id="IPR002885">
    <property type="entry name" value="PPR_rpt"/>
</dbReference>
<dbReference type="SUPFAM" id="SSF48452">
    <property type="entry name" value="TPR-like"/>
    <property type="match status" value="1"/>
</dbReference>
<dbReference type="GO" id="GO:0009451">
    <property type="term" value="P:RNA modification"/>
    <property type="evidence" value="ECO:0007669"/>
    <property type="project" value="InterPro"/>
</dbReference>
<feature type="repeat" description="PPR" evidence="2">
    <location>
        <begin position="70"/>
        <end position="104"/>
    </location>
</feature>
<dbReference type="FunFam" id="1.25.40.10:FF:000348">
    <property type="entry name" value="Pentatricopeptide repeat-containing protein chloroplastic"/>
    <property type="match status" value="1"/>
</dbReference>
<name>A0A9E7F5N6_9LILI</name>
<dbReference type="FunFam" id="1.25.40.10:FF:000242">
    <property type="entry name" value="Pentatricopeptide repeat-containing protein"/>
    <property type="match status" value="1"/>
</dbReference>
<dbReference type="Pfam" id="PF13041">
    <property type="entry name" value="PPR_2"/>
    <property type="match status" value="1"/>
</dbReference>
<keyword evidence="5" id="KW-1185">Reference proteome</keyword>
<protein>
    <submittedName>
        <fullName evidence="4">Pentatricopeptide repeat-containing protein</fullName>
    </submittedName>
</protein>
<feature type="repeat" description="PPR" evidence="2">
    <location>
        <begin position="168"/>
        <end position="202"/>
    </location>
</feature>
<evidence type="ECO:0000256" key="3">
    <source>
        <dbReference type="SAM" id="MobiDB-lite"/>
    </source>
</evidence>
<evidence type="ECO:0000256" key="2">
    <source>
        <dbReference type="PROSITE-ProRule" id="PRU00708"/>
    </source>
</evidence>
<keyword evidence="1" id="KW-0677">Repeat</keyword>
<dbReference type="Pfam" id="PF01535">
    <property type="entry name" value="PPR"/>
    <property type="match status" value="3"/>
</dbReference>
<dbReference type="Proteomes" id="UP001055439">
    <property type="component" value="Chromosome 2"/>
</dbReference>
<dbReference type="NCBIfam" id="TIGR00756">
    <property type="entry name" value="PPR"/>
    <property type="match status" value="5"/>
</dbReference>
<evidence type="ECO:0000313" key="4">
    <source>
        <dbReference type="EMBL" id="URD87813.1"/>
    </source>
</evidence>
<dbReference type="InterPro" id="IPR011990">
    <property type="entry name" value="TPR-like_helical_dom_sf"/>
</dbReference>
<proteinExistence type="predicted"/>
<feature type="region of interest" description="Disordered" evidence="3">
    <location>
        <begin position="471"/>
        <end position="495"/>
    </location>
</feature>
<dbReference type="PANTHER" id="PTHR47926:SF350">
    <property type="entry name" value="(WILD MALAYSIAN BANANA) HYPOTHETICAL PROTEIN"/>
    <property type="match status" value="1"/>
</dbReference>
<accession>A0A9E7F5N6</accession>
<dbReference type="EMBL" id="CP097504">
    <property type="protein sequence ID" value="URD87813.1"/>
    <property type="molecule type" value="Genomic_DNA"/>
</dbReference>